<evidence type="ECO:0000313" key="3">
    <source>
        <dbReference type="Proteomes" id="UP000238356"/>
    </source>
</evidence>
<gene>
    <name evidence="2" type="ORF">C5F51_31550</name>
</gene>
<dbReference type="EMBL" id="PSZD01000031">
    <property type="protein sequence ID" value="PPJ22214.1"/>
    <property type="molecule type" value="Genomic_DNA"/>
</dbReference>
<dbReference type="InterPro" id="IPR036894">
    <property type="entry name" value="YbaB-like_sf"/>
</dbReference>
<comment type="caution">
    <text evidence="2">The sequence shown here is derived from an EMBL/GenBank/DDBJ whole genome shotgun (WGS) entry which is preliminary data.</text>
</comment>
<dbReference type="GeneID" id="66719128"/>
<evidence type="ECO:0008006" key="4">
    <source>
        <dbReference type="Google" id="ProtNLM"/>
    </source>
</evidence>
<reference evidence="2 3" key="1">
    <citation type="submission" date="2018-02" db="EMBL/GenBank/DDBJ databases">
        <title>8 Nocardia nova and 1 Nocardia cyriacigeorgica strain used for evolution to TMP-SMX.</title>
        <authorList>
            <person name="Mehta H."/>
            <person name="Weng J."/>
            <person name="Shamoo Y."/>
        </authorList>
    </citation>
    <scope>NUCLEOTIDE SEQUENCE [LARGE SCALE GENOMIC DNA]</scope>
    <source>
        <strain evidence="2 3">BAA2227</strain>
    </source>
</reference>
<dbReference type="InterPro" id="IPR004401">
    <property type="entry name" value="YbaB/EbfC"/>
</dbReference>
<proteinExistence type="predicted"/>
<feature type="compositionally biased region" description="Pro residues" evidence="1">
    <location>
        <begin position="136"/>
        <end position="153"/>
    </location>
</feature>
<dbReference type="Gene3D" id="3.30.1310.10">
    <property type="entry name" value="Nucleoid-associated protein YbaB-like domain"/>
    <property type="match status" value="1"/>
</dbReference>
<protein>
    <recommendedName>
        <fullName evidence="4">YbaB/EbfC family DNA-binding protein</fullName>
    </recommendedName>
</protein>
<accession>A0A2S5ZWR0</accession>
<dbReference type="SUPFAM" id="SSF82607">
    <property type="entry name" value="YbaB-like"/>
    <property type="match status" value="1"/>
</dbReference>
<name>A0A2S5ZWR0_9NOCA</name>
<dbReference type="Pfam" id="PF02575">
    <property type="entry name" value="YbaB_DNA_bd"/>
    <property type="match status" value="1"/>
</dbReference>
<dbReference type="RefSeq" id="WP_063015616.1">
    <property type="nucleotide sequence ID" value="NZ_JAHUVX010000001.1"/>
</dbReference>
<keyword evidence="3" id="KW-1185">Reference proteome</keyword>
<dbReference type="Proteomes" id="UP000238356">
    <property type="component" value="Unassembled WGS sequence"/>
</dbReference>
<dbReference type="GO" id="GO:0003677">
    <property type="term" value="F:DNA binding"/>
    <property type="evidence" value="ECO:0007669"/>
    <property type="project" value="InterPro"/>
</dbReference>
<organism evidence="2 3">
    <name type="scientific">Nocardia nova</name>
    <dbReference type="NCBI Taxonomy" id="37330"/>
    <lineage>
        <taxon>Bacteria</taxon>
        <taxon>Bacillati</taxon>
        <taxon>Actinomycetota</taxon>
        <taxon>Actinomycetes</taxon>
        <taxon>Mycobacteriales</taxon>
        <taxon>Nocardiaceae</taxon>
        <taxon>Nocardia</taxon>
    </lineage>
</organism>
<evidence type="ECO:0000313" key="2">
    <source>
        <dbReference type="EMBL" id="PPJ22214.1"/>
    </source>
</evidence>
<feature type="region of interest" description="Disordered" evidence="1">
    <location>
        <begin position="132"/>
        <end position="169"/>
    </location>
</feature>
<dbReference type="AlphaFoldDB" id="A0A2S5ZWR0"/>
<evidence type="ECO:0000256" key="1">
    <source>
        <dbReference type="SAM" id="MobiDB-lite"/>
    </source>
</evidence>
<sequence length="169" mass="18252">MDSSGYDQLRARTDALQVQVDSMLESYEYQLRDIATARDTLAAATAEGWSSDNLVRVISNSAGIPIQVWVDPAAFKRTTPEKLGTAITEAAQAAARAAKSEVGAAMAPILADEKRFHITNPLGEDVDLQRVVDGILPPPPQPVAEPEPAPEPPRVAEDDEDNGPHWKGW</sequence>